<accession>A0A8J6XPB2</accession>
<feature type="domain" description="Transposase IS701-like DDE" evidence="2">
    <location>
        <begin position="56"/>
        <end position="138"/>
    </location>
</feature>
<feature type="compositionally biased region" description="Basic and acidic residues" evidence="1">
    <location>
        <begin position="1"/>
        <end position="11"/>
    </location>
</feature>
<keyword evidence="4" id="KW-1185">Reference proteome</keyword>
<dbReference type="AlphaFoldDB" id="A0A8J6XPB2"/>
<dbReference type="EMBL" id="JACXAE010000072">
    <property type="protein sequence ID" value="MBD2774816.1"/>
    <property type="molecule type" value="Genomic_DNA"/>
</dbReference>
<sequence>MGTTRSEDTQRKNFSWGQKGEHKHRTKLQYAHAWIPEADGSWALPLKHERITSFETPTSKAAFQLKQVTRELRTRPLAAYDRGYGNAKFVQATEEIEADLLLRLASNRCVWGTPGAYKGRGAPCKHGHKFKLNDPQTWLLGN</sequence>
<evidence type="ECO:0000313" key="4">
    <source>
        <dbReference type="Proteomes" id="UP000629098"/>
    </source>
</evidence>
<protein>
    <recommendedName>
        <fullName evidence="2">Transposase IS701-like DDE domain-containing protein</fullName>
    </recommendedName>
</protein>
<gene>
    <name evidence="3" type="ORF">ICL16_22785</name>
</gene>
<evidence type="ECO:0000259" key="2">
    <source>
        <dbReference type="Pfam" id="PF13546"/>
    </source>
</evidence>
<organism evidence="3 4">
    <name type="scientific">Iningainema tapete BLCC-T55</name>
    <dbReference type="NCBI Taxonomy" id="2748662"/>
    <lineage>
        <taxon>Bacteria</taxon>
        <taxon>Bacillati</taxon>
        <taxon>Cyanobacteriota</taxon>
        <taxon>Cyanophyceae</taxon>
        <taxon>Nostocales</taxon>
        <taxon>Scytonemataceae</taxon>
        <taxon>Iningainema tapete</taxon>
    </lineage>
</organism>
<dbReference type="InterPro" id="IPR038721">
    <property type="entry name" value="IS701-like_DDE_dom"/>
</dbReference>
<proteinExistence type="predicted"/>
<dbReference type="Proteomes" id="UP000629098">
    <property type="component" value="Unassembled WGS sequence"/>
</dbReference>
<evidence type="ECO:0000256" key="1">
    <source>
        <dbReference type="SAM" id="MobiDB-lite"/>
    </source>
</evidence>
<reference evidence="3" key="1">
    <citation type="submission" date="2020-09" db="EMBL/GenBank/DDBJ databases">
        <title>Iningainema tapete sp. nov. (Scytonemataceae, Cyanobacteria) from greenhouses in central Florida (USA) produces two types of nodularin with biosynthetic potential for microcystin-LR and anabaenopeptins.</title>
        <authorList>
            <person name="Berthold D.E."/>
            <person name="Lefler F.W."/>
            <person name="Huang I.-S."/>
            <person name="Abdulla H."/>
            <person name="Zimba P.V."/>
            <person name="Laughinghouse H.D. IV."/>
        </authorList>
    </citation>
    <scope>NUCLEOTIDE SEQUENCE</scope>
    <source>
        <strain evidence="3">BLCCT55</strain>
    </source>
</reference>
<dbReference type="Pfam" id="PF13546">
    <property type="entry name" value="DDE_5"/>
    <property type="match status" value="1"/>
</dbReference>
<name>A0A8J6XPB2_9CYAN</name>
<evidence type="ECO:0000313" key="3">
    <source>
        <dbReference type="EMBL" id="MBD2774816.1"/>
    </source>
</evidence>
<feature type="region of interest" description="Disordered" evidence="1">
    <location>
        <begin position="1"/>
        <end position="20"/>
    </location>
</feature>
<comment type="caution">
    <text evidence="3">The sequence shown here is derived from an EMBL/GenBank/DDBJ whole genome shotgun (WGS) entry which is preliminary data.</text>
</comment>